<evidence type="ECO:0000313" key="2">
    <source>
        <dbReference type="EMBL" id="KOX91849.1"/>
    </source>
</evidence>
<dbReference type="Pfam" id="PF23928">
    <property type="entry name" value="DUF7266"/>
    <property type="match status" value="1"/>
</dbReference>
<protein>
    <submittedName>
        <fullName evidence="2">Uncharacterized protein</fullName>
    </submittedName>
</protein>
<proteinExistence type="predicted"/>
<dbReference type="InterPro" id="IPR055690">
    <property type="entry name" value="DUF7266"/>
</dbReference>
<keyword evidence="1" id="KW-1133">Transmembrane helix</keyword>
<reference evidence="2 3" key="1">
    <citation type="submission" date="2015-08" db="EMBL/GenBank/DDBJ databases">
        <title>Genomes of Isolates from Cabo Rojo, PR.</title>
        <authorList>
            <person name="Sanchez-Nieves R.L."/>
            <person name="Montalvo-Rodriguez R."/>
        </authorList>
    </citation>
    <scope>NUCLEOTIDE SEQUENCE [LARGE SCALE GENOMIC DNA]</scope>
    <source>
        <strain evidence="2 3">SL3</strain>
    </source>
</reference>
<accession>A0A0M9AH32</accession>
<dbReference type="PATRIC" id="fig|1705562.3.peg.3839"/>
<keyword evidence="1" id="KW-0812">Transmembrane</keyword>
<dbReference type="OrthoDB" id="226715at2157"/>
<organism evidence="2 3">
    <name type="scientific">Haloarcula rubripromontorii</name>
    <dbReference type="NCBI Taxonomy" id="1705562"/>
    <lineage>
        <taxon>Archaea</taxon>
        <taxon>Methanobacteriati</taxon>
        <taxon>Methanobacteriota</taxon>
        <taxon>Stenosarchaea group</taxon>
        <taxon>Halobacteria</taxon>
        <taxon>Halobacteriales</taxon>
        <taxon>Haloarculaceae</taxon>
        <taxon>Haloarcula</taxon>
    </lineage>
</organism>
<dbReference type="AlphaFoldDB" id="A0A0M9AH32"/>
<name>A0A0M9AH32_9EURY</name>
<keyword evidence="3" id="KW-1185">Reference proteome</keyword>
<evidence type="ECO:0000313" key="3">
    <source>
        <dbReference type="Proteomes" id="UP000037729"/>
    </source>
</evidence>
<sequence length="154" mass="16569">MSLDRLLSDSRGVSPAVTQALTIGITSLLVTGLLIGGSQMVDSQRERVTEEALENVGDGIARDLIRLDAFDTETLNSTVSFRATYPERIADQSYNVEVTGDASRTRVYVNASGLNRYAVVRFENETNVCPSVVSSGPLAVSYNATADCMEVTRG</sequence>
<dbReference type="Proteomes" id="UP000037729">
    <property type="component" value="Unassembled WGS sequence"/>
</dbReference>
<gene>
    <name evidence="2" type="ORF">AMS69_17230</name>
</gene>
<dbReference type="RefSeq" id="WP_053969285.1">
    <property type="nucleotide sequence ID" value="NZ_JAWJXX010000013.1"/>
</dbReference>
<feature type="transmembrane region" description="Helical" evidence="1">
    <location>
        <begin position="20"/>
        <end position="37"/>
    </location>
</feature>
<evidence type="ECO:0000256" key="1">
    <source>
        <dbReference type="SAM" id="Phobius"/>
    </source>
</evidence>
<keyword evidence="1" id="KW-0472">Membrane</keyword>
<dbReference type="EMBL" id="LIUF01000006">
    <property type="protein sequence ID" value="KOX91849.1"/>
    <property type="molecule type" value="Genomic_DNA"/>
</dbReference>
<dbReference type="STRING" id="1705562.AMS69_17230"/>
<comment type="caution">
    <text evidence="2">The sequence shown here is derived from an EMBL/GenBank/DDBJ whole genome shotgun (WGS) entry which is preliminary data.</text>
</comment>